<organism evidence="2">
    <name type="scientific">Gaeumannomyces tritici (strain R3-111a-1)</name>
    <name type="common">Wheat and barley take-all root rot fungus</name>
    <name type="synonym">Gaeumannomyces graminis var. tritici</name>
    <dbReference type="NCBI Taxonomy" id="644352"/>
    <lineage>
        <taxon>Eukaryota</taxon>
        <taxon>Fungi</taxon>
        <taxon>Dikarya</taxon>
        <taxon>Ascomycota</taxon>
        <taxon>Pezizomycotina</taxon>
        <taxon>Sordariomycetes</taxon>
        <taxon>Sordariomycetidae</taxon>
        <taxon>Magnaporthales</taxon>
        <taxon>Magnaporthaceae</taxon>
        <taxon>Gaeumannomyces</taxon>
    </lineage>
</organism>
<reference evidence="2" key="3">
    <citation type="submission" date="2010-09" db="EMBL/GenBank/DDBJ databases">
        <title>Annotation of Gaeumannomyces graminis var. tritici R3-111a-1.</title>
        <authorList>
            <consortium name="The Broad Institute Genome Sequencing Platform"/>
            <person name="Ma L.-J."/>
            <person name="Dead R."/>
            <person name="Young S.K."/>
            <person name="Zeng Q."/>
            <person name="Gargeya S."/>
            <person name="Fitzgerald M."/>
            <person name="Haas B."/>
            <person name="Abouelleil A."/>
            <person name="Alvarado L."/>
            <person name="Arachchi H.M."/>
            <person name="Berlin A."/>
            <person name="Brown A."/>
            <person name="Chapman S.B."/>
            <person name="Chen Z."/>
            <person name="Dunbar C."/>
            <person name="Freedman E."/>
            <person name="Gearin G."/>
            <person name="Gellesch M."/>
            <person name="Goldberg J."/>
            <person name="Griggs A."/>
            <person name="Gujja S."/>
            <person name="Heiman D."/>
            <person name="Howarth C."/>
            <person name="Larson L."/>
            <person name="Lui A."/>
            <person name="MacDonald P.J.P."/>
            <person name="Mehta T."/>
            <person name="Montmayeur A."/>
            <person name="Murphy C."/>
            <person name="Neiman D."/>
            <person name="Pearson M."/>
            <person name="Priest M."/>
            <person name="Roberts A."/>
            <person name="Saif S."/>
            <person name="Shea T."/>
            <person name="Shenoy N."/>
            <person name="Sisk P."/>
            <person name="Stolte C."/>
            <person name="Sykes S."/>
            <person name="Yandava C."/>
            <person name="Wortman J."/>
            <person name="Nusbaum C."/>
            <person name="Birren B."/>
        </authorList>
    </citation>
    <scope>NUCLEOTIDE SEQUENCE</scope>
    <source>
        <strain evidence="2">R3-111a-1</strain>
    </source>
</reference>
<gene>
    <name evidence="3" type="primary">20353718</name>
    <name evidence="2" type="ORF">GGTG_13260</name>
</gene>
<dbReference type="Proteomes" id="UP000006039">
    <property type="component" value="Unassembled WGS sequence"/>
</dbReference>
<evidence type="ECO:0000256" key="1">
    <source>
        <dbReference type="SAM" id="MobiDB-lite"/>
    </source>
</evidence>
<dbReference type="EnsemblFungi" id="EJT69151">
    <property type="protein sequence ID" value="EJT69151"/>
    <property type="gene ID" value="GGTG_13260"/>
</dbReference>
<reference evidence="3" key="4">
    <citation type="journal article" date="2015" name="G3 (Bethesda)">
        <title>Genome sequences of three phytopathogenic species of the Magnaporthaceae family of fungi.</title>
        <authorList>
            <person name="Okagaki L.H."/>
            <person name="Nunes C.C."/>
            <person name="Sailsbery J."/>
            <person name="Clay B."/>
            <person name="Brown D."/>
            <person name="John T."/>
            <person name="Oh Y."/>
            <person name="Young N."/>
            <person name="Fitzgerald M."/>
            <person name="Haas B.J."/>
            <person name="Zeng Q."/>
            <person name="Young S."/>
            <person name="Adiconis X."/>
            <person name="Fan L."/>
            <person name="Levin J.Z."/>
            <person name="Mitchell T.K."/>
            <person name="Okubara P.A."/>
            <person name="Farman M.L."/>
            <person name="Kohn L.M."/>
            <person name="Birren B."/>
            <person name="Ma L.-J."/>
            <person name="Dean R.A."/>
        </authorList>
    </citation>
    <scope>NUCLEOTIDE SEQUENCE</scope>
    <source>
        <strain evidence="3">R3-111a-1</strain>
    </source>
</reference>
<feature type="region of interest" description="Disordered" evidence="1">
    <location>
        <begin position="145"/>
        <end position="178"/>
    </location>
</feature>
<sequence>MEPFLKGGNEFRHMARIQGTTRACGRRSFGKSHALLPRIVSSYRHPPFQLSYCQKPKNNKPDPPALTPLLSRIDKREPQPQPQPQPQNPTLDRNADLDDICRRPGNVCGAKRDVAPAAAAQPRAILTPEEKAECSQPGFRCVTRREREQRRVKASQVEPSSGALTSPASSGRHPGQQCAYGVKCSASPVSNRPEPGPGAGVLLREVVPGGVRVRGSGDGQRVEDSDAVAVRPPDTLPPLRCSANPLAPGRPYHKHTQSYYAGSEAFSVQAGGEGELAEVFTMLSGNARGGRGGNEP</sequence>
<proteinExistence type="predicted"/>
<dbReference type="AlphaFoldDB" id="J3PID2"/>
<evidence type="ECO:0000313" key="4">
    <source>
        <dbReference type="Proteomes" id="UP000006039"/>
    </source>
</evidence>
<evidence type="ECO:0000313" key="3">
    <source>
        <dbReference type="EnsemblFungi" id="EJT69151"/>
    </source>
</evidence>
<name>J3PID2_GAET3</name>
<accession>J3PID2</accession>
<feature type="region of interest" description="Disordered" evidence="1">
    <location>
        <begin position="75"/>
        <end position="99"/>
    </location>
</feature>
<feature type="region of interest" description="Disordered" evidence="1">
    <location>
        <begin position="211"/>
        <end position="236"/>
    </location>
</feature>
<evidence type="ECO:0000313" key="2">
    <source>
        <dbReference type="EMBL" id="EJT69151.1"/>
    </source>
</evidence>
<protein>
    <submittedName>
        <fullName evidence="2 3">Uncharacterized protein</fullName>
    </submittedName>
</protein>
<dbReference type="HOGENOM" id="CLU_1124605_0_0_1"/>
<reference evidence="4" key="1">
    <citation type="submission" date="2010-07" db="EMBL/GenBank/DDBJ databases">
        <title>The genome sequence of Gaeumannomyces graminis var. tritici strain R3-111a-1.</title>
        <authorList>
            <consortium name="The Broad Institute Genome Sequencing Platform"/>
            <person name="Ma L.-J."/>
            <person name="Dead R."/>
            <person name="Young S."/>
            <person name="Zeng Q."/>
            <person name="Koehrsen M."/>
            <person name="Alvarado L."/>
            <person name="Berlin A."/>
            <person name="Chapman S.B."/>
            <person name="Chen Z."/>
            <person name="Freedman E."/>
            <person name="Gellesch M."/>
            <person name="Goldberg J."/>
            <person name="Griggs A."/>
            <person name="Gujja S."/>
            <person name="Heilman E.R."/>
            <person name="Heiman D."/>
            <person name="Hepburn T."/>
            <person name="Howarth C."/>
            <person name="Jen D."/>
            <person name="Larson L."/>
            <person name="Mehta T."/>
            <person name="Neiman D."/>
            <person name="Pearson M."/>
            <person name="Roberts A."/>
            <person name="Saif S."/>
            <person name="Shea T."/>
            <person name="Shenoy N."/>
            <person name="Sisk P."/>
            <person name="Stolte C."/>
            <person name="Sykes S."/>
            <person name="Walk T."/>
            <person name="White J."/>
            <person name="Yandava C."/>
            <person name="Haas B."/>
            <person name="Nusbaum C."/>
            <person name="Birren B."/>
        </authorList>
    </citation>
    <scope>NUCLEOTIDE SEQUENCE [LARGE SCALE GENOMIC DNA]</scope>
    <source>
        <strain evidence="4">R3-111a-1</strain>
    </source>
</reference>
<feature type="compositionally biased region" description="Polar residues" evidence="1">
    <location>
        <begin position="157"/>
        <end position="169"/>
    </location>
</feature>
<dbReference type="EMBL" id="GL385405">
    <property type="protein sequence ID" value="EJT69151.1"/>
    <property type="molecule type" value="Genomic_DNA"/>
</dbReference>
<reference evidence="2" key="2">
    <citation type="submission" date="2010-07" db="EMBL/GenBank/DDBJ databases">
        <authorList>
            <consortium name="The Broad Institute Genome Sequencing Platform"/>
            <consortium name="Broad Institute Genome Sequencing Center for Infectious Disease"/>
            <person name="Ma L.-J."/>
            <person name="Dead R."/>
            <person name="Young S."/>
            <person name="Zeng Q."/>
            <person name="Koehrsen M."/>
            <person name="Alvarado L."/>
            <person name="Berlin A."/>
            <person name="Chapman S.B."/>
            <person name="Chen Z."/>
            <person name="Freedman E."/>
            <person name="Gellesch M."/>
            <person name="Goldberg J."/>
            <person name="Griggs A."/>
            <person name="Gujja S."/>
            <person name="Heilman E.R."/>
            <person name="Heiman D."/>
            <person name="Hepburn T."/>
            <person name="Howarth C."/>
            <person name="Jen D."/>
            <person name="Larson L."/>
            <person name="Mehta T."/>
            <person name="Neiman D."/>
            <person name="Pearson M."/>
            <person name="Roberts A."/>
            <person name="Saif S."/>
            <person name="Shea T."/>
            <person name="Shenoy N."/>
            <person name="Sisk P."/>
            <person name="Stolte C."/>
            <person name="Sykes S."/>
            <person name="Walk T."/>
            <person name="White J."/>
            <person name="Yandava C."/>
            <person name="Haas B."/>
            <person name="Nusbaum C."/>
            <person name="Birren B."/>
        </authorList>
    </citation>
    <scope>NUCLEOTIDE SEQUENCE</scope>
    <source>
        <strain evidence="2">R3-111a-1</strain>
    </source>
</reference>
<dbReference type="RefSeq" id="XP_009229430.1">
    <property type="nucleotide sequence ID" value="XM_009231166.1"/>
</dbReference>
<reference evidence="3" key="5">
    <citation type="submission" date="2018-04" db="UniProtKB">
        <authorList>
            <consortium name="EnsemblFungi"/>
        </authorList>
    </citation>
    <scope>IDENTIFICATION</scope>
    <source>
        <strain evidence="3">R3-111a-1</strain>
    </source>
</reference>
<keyword evidence="4" id="KW-1185">Reference proteome</keyword>
<dbReference type="GeneID" id="20353718"/>
<dbReference type="VEuPathDB" id="FungiDB:GGTG_13260"/>